<dbReference type="InterPro" id="IPR001991">
    <property type="entry name" value="Na-dicarboxylate_symporter"/>
</dbReference>
<feature type="transmembrane region" description="Helical" evidence="7">
    <location>
        <begin position="198"/>
        <end position="217"/>
    </location>
</feature>
<feature type="transmembrane region" description="Helical" evidence="7">
    <location>
        <begin position="58"/>
        <end position="79"/>
    </location>
</feature>
<feature type="transmembrane region" description="Helical" evidence="7">
    <location>
        <begin position="308"/>
        <end position="333"/>
    </location>
</feature>
<feature type="transmembrane region" description="Helical" evidence="7">
    <location>
        <begin position="27"/>
        <end position="46"/>
    </location>
</feature>
<keyword evidence="9" id="KW-1185">Reference proteome</keyword>
<dbReference type="InterPro" id="IPR036458">
    <property type="entry name" value="Na:dicarbo_symporter_sf"/>
</dbReference>
<keyword evidence="5 7" id="KW-1133">Transmembrane helix</keyword>
<evidence type="ECO:0000256" key="3">
    <source>
        <dbReference type="ARBA" id="ARBA00022448"/>
    </source>
</evidence>
<dbReference type="RefSeq" id="WP_219935680.1">
    <property type="nucleotide sequence ID" value="NZ_JAGFNY010000001.1"/>
</dbReference>
<proteinExistence type="inferred from homology"/>
<evidence type="ECO:0000256" key="7">
    <source>
        <dbReference type="SAM" id="Phobius"/>
    </source>
</evidence>
<keyword evidence="3" id="KW-0813">Transport</keyword>
<organism evidence="8 9">
    <name type="scientific">Succinivibrio faecicola</name>
    <dbReference type="NCBI Taxonomy" id="2820300"/>
    <lineage>
        <taxon>Bacteria</taxon>
        <taxon>Pseudomonadati</taxon>
        <taxon>Pseudomonadota</taxon>
        <taxon>Gammaproteobacteria</taxon>
        <taxon>Aeromonadales</taxon>
        <taxon>Succinivibrionaceae</taxon>
        <taxon>Succinivibrio</taxon>
    </lineage>
</organism>
<feature type="transmembrane region" description="Helical" evidence="7">
    <location>
        <begin position="368"/>
        <end position="394"/>
    </location>
</feature>
<evidence type="ECO:0000256" key="1">
    <source>
        <dbReference type="ARBA" id="ARBA00004141"/>
    </source>
</evidence>
<evidence type="ECO:0000256" key="2">
    <source>
        <dbReference type="ARBA" id="ARBA00006148"/>
    </source>
</evidence>
<feature type="transmembrane region" description="Helical" evidence="7">
    <location>
        <begin position="157"/>
        <end position="177"/>
    </location>
</feature>
<reference evidence="8 9" key="1">
    <citation type="submission" date="2021-03" db="EMBL/GenBank/DDBJ databases">
        <title>Succinivibrio sp. nov. isolated from feces of cow.</title>
        <authorList>
            <person name="Choi J.-Y."/>
        </authorList>
    </citation>
    <scope>NUCLEOTIDE SEQUENCE [LARGE SCALE GENOMIC DNA]</scope>
    <source>
        <strain evidence="8 9">AGMB01872</strain>
    </source>
</reference>
<protein>
    <submittedName>
        <fullName evidence="8">Dicarboxylate/amino acid:cation symporter</fullName>
    </submittedName>
</protein>
<feature type="transmembrane region" description="Helical" evidence="7">
    <location>
        <begin position="237"/>
        <end position="259"/>
    </location>
</feature>
<evidence type="ECO:0000256" key="4">
    <source>
        <dbReference type="ARBA" id="ARBA00022692"/>
    </source>
</evidence>
<comment type="caution">
    <text evidence="8">The sequence shown here is derived from an EMBL/GenBank/DDBJ whole genome shotgun (WGS) entry which is preliminary data.</text>
</comment>
<dbReference type="PANTHER" id="PTHR42865:SF5">
    <property type="entry name" value="L-CYSTINE TRANSPORTER TCYP"/>
    <property type="match status" value="1"/>
</dbReference>
<comment type="similarity">
    <text evidence="2">Belongs to the dicarboxylate/amino acid:cation symporter (DAACS) (TC 2.A.23) family.</text>
</comment>
<feature type="transmembrane region" description="Helical" evidence="7">
    <location>
        <begin position="91"/>
        <end position="117"/>
    </location>
</feature>
<keyword evidence="6 7" id="KW-0472">Membrane</keyword>
<name>A0ABS7DDA7_9GAMM</name>
<dbReference type="Proteomes" id="UP000731465">
    <property type="component" value="Unassembled WGS sequence"/>
</dbReference>
<feature type="transmembrane region" description="Helical" evidence="7">
    <location>
        <begin position="345"/>
        <end position="362"/>
    </location>
</feature>
<accession>A0ABS7DDA7</accession>
<evidence type="ECO:0000256" key="6">
    <source>
        <dbReference type="ARBA" id="ARBA00023136"/>
    </source>
</evidence>
<dbReference type="Gene3D" id="1.10.3860.10">
    <property type="entry name" value="Sodium:dicarboxylate symporter"/>
    <property type="match status" value="1"/>
</dbReference>
<gene>
    <name evidence="8" type="ORF">J5V48_00075</name>
</gene>
<dbReference type="PANTHER" id="PTHR42865">
    <property type="entry name" value="PROTON/GLUTAMATE-ASPARTATE SYMPORTER"/>
    <property type="match status" value="1"/>
</dbReference>
<dbReference type="SUPFAM" id="SSF118215">
    <property type="entry name" value="Proton glutamate symport protein"/>
    <property type="match status" value="1"/>
</dbReference>
<keyword evidence="4 7" id="KW-0812">Transmembrane</keyword>
<dbReference type="PRINTS" id="PR00173">
    <property type="entry name" value="EDTRNSPORT"/>
</dbReference>
<evidence type="ECO:0000313" key="8">
    <source>
        <dbReference type="EMBL" id="MBW7569292.1"/>
    </source>
</evidence>
<dbReference type="Pfam" id="PF00375">
    <property type="entry name" value="SDF"/>
    <property type="match status" value="1"/>
</dbReference>
<evidence type="ECO:0000313" key="9">
    <source>
        <dbReference type="Proteomes" id="UP000731465"/>
    </source>
</evidence>
<evidence type="ECO:0000256" key="5">
    <source>
        <dbReference type="ARBA" id="ARBA00022989"/>
    </source>
</evidence>
<sequence length="422" mass="44641">MTNNNRIVEAADTALSKVDRKKRVRTAAFYIGALIAGAVLGYIGNATVNSITDVIATVYTRLFSFIAVPVIAVSLMATLSKLTRGGNGGTIFAHTVFYTLLTTITAAAVGALIYIFVSPANVADVTSDAAASVEKYESLSYLDHIVSIVPNNLFQPFVSGNVLSVLLVAAAFGLAIASLKESEGKNALISFISGFQELLFKLIHWLIAILPLGILAFTSQLVSQLEAGVILGGIAQYFGVVISSNLLQMFIILPAILLLRGLNPFKIARGMLPALAVALFSKSSAGTLPVTIASAEDNLNVDKRVSRFVLPICTTINMNGCAAFILITSLFLMQNAGIELGASSFILWIVIATFAAVGNAGVPMGCYFLTISLVSSMGVNVALMGIILPVYAVIDMIETCLNVWSDSCVANIVNKEVKDKLN</sequence>
<comment type="subcellular location">
    <subcellularLocation>
        <location evidence="1">Membrane</location>
        <topology evidence="1">Multi-pass membrane protein</topology>
    </subcellularLocation>
</comment>
<dbReference type="EMBL" id="JAGFNY010000001">
    <property type="protein sequence ID" value="MBW7569292.1"/>
    <property type="molecule type" value="Genomic_DNA"/>
</dbReference>